<proteinExistence type="predicted"/>
<comment type="caution">
    <text evidence="1">The sequence shown here is derived from an EMBL/GenBank/DDBJ whole genome shotgun (WGS) entry which is preliminary data.</text>
</comment>
<keyword evidence="2" id="KW-1185">Reference proteome</keyword>
<accession>A0ABT8VH47</accession>
<protein>
    <recommendedName>
        <fullName evidence="3">YbjN domain-containing protein</fullName>
    </recommendedName>
</protein>
<gene>
    <name evidence="1" type="ORF">Q3C12_25215</name>
</gene>
<evidence type="ECO:0000313" key="2">
    <source>
        <dbReference type="Proteomes" id="UP001168883"/>
    </source>
</evidence>
<dbReference type="EMBL" id="JAUMKJ010000039">
    <property type="protein sequence ID" value="MDO3680313.1"/>
    <property type="molecule type" value="Genomic_DNA"/>
</dbReference>
<reference evidence="1" key="1">
    <citation type="submission" date="2023-07" db="EMBL/GenBank/DDBJ databases">
        <authorList>
            <person name="Aktuganov G."/>
            <person name="Boyko T."/>
            <person name="Delegan Y."/>
            <person name="Galimzianova N."/>
            <person name="Gilvanova E."/>
            <person name="Korobov V."/>
            <person name="Kuzmina L."/>
            <person name="Melentiev A."/>
            <person name="Milman P."/>
            <person name="Ryabova A."/>
            <person name="Stupak E."/>
            <person name="Yasakov T."/>
            <person name="Zharikova N."/>
            <person name="Zhurenko E."/>
        </authorList>
    </citation>
    <scope>NUCLEOTIDE SEQUENCE</scope>
    <source>
        <strain evidence="1">IB-739</strain>
    </source>
</reference>
<dbReference type="Proteomes" id="UP001168883">
    <property type="component" value="Unassembled WGS sequence"/>
</dbReference>
<evidence type="ECO:0000313" key="1">
    <source>
        <dbReference type="EMBL" id="MDO3680313.1"/>
    </source>
</evidence>
<dbReference type="InterPro" id="IPR019660">
    <property type="entry name" value="Put_sensory_transdc_reg_YbjN"/>
</dbReference>
<sequence length="167" mass="19611">MIDHENGFIWEMIILSVLSDELKKYLNIDNWKYTEHRDGKLLAAQPIRCEHGTYEGFFDLRHPQRIDFYFKVPITIPEEKKEAISQFLHLANYGLSAVTFELHWERGEVRSRTTLIWVEESAPSVETIKHHLIRNYLCLDEYFQGIAAIVYAGASPQEALEKSERKK</sequence>
<organism evidence="1 2">
    <name type="scientific">Paenibacillus ehimensis</name>
    <dbReference type="NCBI Taxonomy" id="79264"/>
    <lineage>
        <taxon>Bacteria</taxon>
        <taxon>Bacillati</taxon>
        <taxon>Bacillota</taxon>
        <taxon>Bacilli</taxon>
        <taxon>Bacillales</taxon>
        <taxon>Paenibacillaceae</taxon>
        <taxon>Paenibacillus</taxon>
    </lineage>
</organism>
<dbReference type="Pfam" id="PF10722">
    <property type="entry name" value="YbjN"/>
    <property type="match status" value="1"/>
</dbReference>
<name>A0ABT8VH47_9BACL</name>
<evidence type="ECO:0008006" key="3">
    <source>
        <dbReference type="Google" id="ProtNLM"/>
    </source>
</evidence>
<dbReference type="RefSeq" id="WP_127490427.1">
    <property type="nucleotide sequence ID" value="NZ_JAUMKJ010000039.1"/>
</dbReference>